<evidence type="ECO:0000256" key="3">
    <source>
        <dbReference type="ARBA" id="ARBA00005043"/>
    </source>
</evidence>
<dbReference type="InterPro" id="IPR036322">
    <property type="entry name" value="WD40_repeat_dom_sf"/>
</dbReference>
<keyword evidence="10" id="KW-0539">Nucleus</keyword>
<dbReference type="Proteomes" id="UP000053660">
    <property type="component" value="Unassembled WGS sequence"/>
</dbReference>
<evidence type="ECO:0000256" key="10">
    <source>
        <dbReference type="ARBA" id="ARBA00023242"/>
    </source>
</evidence>
<dbReference type="InterPro" id="IPR037289">
    <property type="entry name" value="Elp2"/>
</dbReference>
<evidence type="ECO:0000256" key="4">
    <source>
        <dbReference type="ARBA" id="ARBA00005881"/>
    </source>
</evidence>
<protein>
    <recommendedName>
        <fullName evidence="5">Elongator complex protein 2</fullName>
    </recommendedName>
</protein>
<dbReference type="EMBL" id="KN612303">
    <property type="protein sequence ID" value="KHJ75888.1"/>
    <property type="molecule type" value="Genomic_DNA"/>
</dbReference>
<evidence type="ECO:0000313" key="13">
    <source>
        <dbReference type="Proteomes" id="UP000053660"/>
    </source>
</evidence>
<evidence type="ECO:0000313" key="12">
    <source>
        <dbReference type="EMBL" id="KHJ75888.1"/>
    </source>
</evidence>
<comment type="similarity">
    <text evidence="4">Belongs to the WD repeat ELP2 family.</text>
</comment>
<evidence type="ECO:0000256" key="7">
    <source>
        <dbReference type="ARBA" id="ARBA00022574"/>
    </source>
</evidence>
<dbReference type="InterPro" id="IPR001680">
    <property type="entry name" value="WD40_rpt"/>
</dbReference>
<keyword evidence="13" id="KW-1185">Reference proteome</keyword>
<evidence type="ECO:0000256" key="5">
    <source>
        <dbReference type="ARBA" id="ARBA00020267"/>
    </source>
</evidence>
<dbReference type="AlphaFoldDB" id="A0A0B1RS44"/>
<comment type="pathway">
    <text evidence="3">tRNA modification; 5-methoxycarbonylmethyl-2-thiouridine-tRNA biosynthesis.</text>
</comment>
<dbReference type="OrthoDB" id="27911at2759"/>
<reference evidence="12 13" key="1">
    <citation type="submission" date="2014-03" db="EMBL/GenBank/DDBJ databases">
        <title>Draft genome of the hookworm Oesophagostomum dentatum.</title>
        <authorList>
            <person name="Mitreva M."/>
        </authorList>
    </citation>
    <scope>NUCLEOTIDE SEQUENCE [LARGE SCALE GENOMIC DNA]</scope>
    <source>
        <strain evidence="12 13">OD-Hann</strain>
    </source>
</reference>
<keyword evidence="7 11" id="KW-0853">WD repeat</keyword>
<sequence length="198" mass="22103">LWDTSDWSKKAEIPGHQLTVTQLEWSPDGSLLLSVSRDRKAVLYREQNGDVDGFAYEKIWSSAKEHSRIIWSCSWCCDSRHFVTASRDMQIILWECGDSGAAAISNYKCPHPVTSVAFGYGMEMSDSIVAAGLQDGSIVLLKISKERQLNLVHKCYVPPVNVDQAVLRLRFNPVDRNVLAIAGSDGKLRILRLQVPNA</sequence>
<feature type="repeat" description="WD" evidence="11">
    <location>
        <begin position="13"/>
        <end position="44"/>
    </location>
</feature>
<evidence type="ECO:0000256" key="11">
    <source>
        <dbReference type="PROSITE-ProRule" id="PRU00221"/>
    </source>
</evidence>
<evidence type="ECO:0000256" key="1">
    <source>
        <dbReference type="ARBA" id="ARBA00004123"/>
    </source>
</evidence>
<evidence type="ECO:0000256" key="6">
    <source>
        <dbReference type="ARBA" id="ARBA00022490"/>
    </source>
</evidence>
<keyword evidence="9" id="KW-0677">Repeat</keyword>
<dbReference type="Pfam" id="PF00400">
    <property type="entry name" value="WD40"/>
    <property type="match status" value="2"/>
</dbReference>
<keyword evidence="8" id="KW-0819">tRNA processing</keyword>
<evidence type="ECO:0000256" key="9">
    <source>
        <dbReference type="ARBA" id="ARBA00022737"/>
    </source>
</evidence>
<dbReference type="GO" id="GO:0033588">
    <property type="term" value="C:elongator holoenzyme complex"/>
    <property type="evidence" value="ECO:0007669"/>
    <property type="project" value="InterPro"/>
</dbReference>
<comment type="subcellular location">
    <subcellularLocation>
        <location evidence="2">Cytoplasm</location>
    </subcellularLocation>
    <subcellularLocation>
        <location evidence="1">Nucleus</location>
    </subcellularLocation>
</comment>
<dbReference type="GO" id="GO:0005737">
    <property type="term" value="C:cytoplasm"/>
    <property type="evidence" value="ECO:0007669"/>
    <property type="project" value="UniProtKB-SubCell"/>
</dbReference>
<gene>
    <name evidence="12" type="ORF">OESDEN_24494</name>
</gene>
<feature type="repeat" description="WD" evidence="11">
    <location>
        <begin position="63"/>
        <end position="95"/>
    </location>
</feature>
<dbReference type="UniPathway" id="UPA00988"/>
<evidence type="ECO:0000256" key="2">
    <source>
        <dbReference type="ARBA" id="ARBA00004496"/>
    </source>
</evidence>
<dbReference type="Gene3D" id="2.130.10.10">
    <property type="entry name" value="YVTN repeat-like/Quinoprotein amine dehydrogenase"/>
    <property type="match status" value="2"/>
</dbReference>
<accession>A0A0B1RS44</accession>
<evidence type="ECO:0000256" key="8">
    <source>
        <dbReference type="ARBA" id="ARBA00022694"/>
    </source>
</evidence>
<dbReference type="PANTHER" id="PTHR44111">
    <property type="entry name" value="ELONGATOR COMPLEX PROTEIN 2"/>
    <property type="match status" value="1"/>
</dbReference>
<dbReference type="InterPro" id="IPR015943">
    <property type="entry name" value="WD40/YVTN_repeat-like_dom_sf"/>
</dbReference>
<dbReference type="GO" id="GO:0002098">
    <property type="term" value="P:tRNA wobble uridine modification"/>
    <property type="evidence" value="ECO:0007669"/>
    <property type="project" value="InterPro"/>
</dbReference>
<proteinExistence type="inferred from homology"/>
<dbReference type="GO" id="GO:0005634">
    <property type="term" value="C:nucleus"/>
    <property type="evidence" value="ECO:0007669"/>
    <property type="project" value="UniProtKB-SubCell"/>
</dbReference>
<organism evidence="12 13">
    <name type="scientific">Oesophagostomum dentatum</name>
    <name type="common">Nodular worm</name>
    <dbReference type="NCBI Taxonomy" id="61180"/>
    <lineage>
        <taxon>Eukaryota</taxon>
        <taxon>Metazoa</taxon>
        <taxon>Ecdysozoa</taxon>
        <taxon>Nematoda</taxon>
        <taxon>Chromadorea</taxon>
        <taxon>Rhabditida</taxon>
        <taxon>Rhabditina</taxon>
        <taxon>Rhabditomorpha</taxon>
        <taxon>Strongyloidea</taxon>
        <taxon>Strongylidae</taxon>
        <taxon>Oesophagostomum</taxon>
    </lineage>
</organism>
<feature type="non-terminal residue" evidence="12">
    <location>
        <position position="1"/>
    </location>
</feature>
<dbReference type="PROSITE" id="PS50082">
    <property type="entry name" value="WD_REPEATS_2"/>
    <property type="match status" value="2"/>
</dbReference>
<keyword evidence="6" id="KW-0963">Cytoplasm</keyword>
<dbReference type="PANTHER" id="PTHR44111:SF1">
    <property type="entry name" value="ELONGATOR COMPLEX PROTEIN 2"/>
    <property type="match status" value="1"/>
</dbReference>
<dbReference type="SMART" id="SM00320">
    <property type="entry name" value="WD40"/>
    <property type="match status" value="3"/>
</dbReference>
<name>A0A0B1RS44_OESDE</name>
<dbReference type="SUPFAM" id="SSF50978">
    <property type="entry name" value="WD40 repeat-like"/>
    <property type="match status" value="1"/>
</dbReference>